<protein>
    <submittedName>
        <fullName evidence="2">Uncharacterized protein</fullName>
    </submittedName>
</protein>
<feature type="transmembrane region" description="Helical" evidence="1">
    <location>
        <begin position="58"/>
        <end position="78"/>
    </location>
</feature>
<keyword evidence="1" id="KW-0812">Transmembrane</keyword>
<gene>
    <name evidence="2" type="ORF">BSYN_18910</name>
</gene>
<name>A0ABN6ZB46_9BACE</name>
<sequence>MMHFGRSNIIIAGTKYISFALGLFWALGCFWGSNMFSKMQSKITRISFLMTPATSFEKFLSGFIQIVLLYLVAIFVVFKLGDYTRVAVFTVFYPGFKILPSDLSLFVVQNGVPDWWPIWGMFSIYLFFQSLFIIGSILWYKKPFIKTIGLGLAIYLIFLLINSAFIDLLYADGMNDFVLKSNSFLNCFDDSHIWRYSIVFFSCFTLFNWALAYFRFKESEIINRI</sequence>
<keyword evidence="1" id="KW-1133">Transmembrane helix</keyword>
<proteinExistence type="predicted"/>
<keyword evidence="3" id="KW-1185">Reference proteome</keyword>
<feature type="transmembrane region" description="Helical" evidence="1">
    <location>
        <begin position="16"/>
        <end position="37"/>
    </location>
</feature>
<feature type="transmembrane region" description="Helical" evidence="1">
    <location>
        <begin position="118"/>
        <end position="140"/>
    </location>
</feature>
<dbReference type="Proteomes" id="UP001496674">
    <property type="component" value="Chromosome"/>
</dbReference>
<evidence type="ECO:0000256" key="1">
    <source>
        <dbReference type="SAM" id="Phobius"/>
    </source>
</evidence>
<dbReference type="EMBL" id="AP028055">
    <property type="protein sequence ID" value="BEG99626.1"/>
    <property type="molecule type" value="Genomic_DNA"/>
</dbReference>
<evidence type="ECO:0000313" key="3">
    <source>
        <dbReference type="Proteomes" id="UP001496674"/>
    </source>
</evidence>
<organism evidence="2 3">
    <name type="scientific">Bacteroides sedimenti</name>
    <dbReference type="NCBI Taxonomy" id="2136147"/>
    <lineage>
        <taxon>Bacteria</taxon>
        <taxon>Pseudomonadati</taxon>
        <taxon>Bacteroidota</taxon>
        <taxon>Bacteroidia</taxon>
        <taxon>Bacteroidales</taxon>
        <taxon>Bacteroidaceae</taxon>
        <taxon>Bacteroides</taxon>
    </lineage>
</organism>
<keyword evidence="1" id="KW-0472">Membrane</keyword>
<feature type="transmembrane region" description="Helical" evidence="1">
    <location>
        <begin position="193"/>
        <end position="214"/>
    </location>
</feature>
<reference evidence="2 3" key="1">
    <citation type="submission" date="2023-04" db="EMBL/GenBank/DDBJ databases">
        <title>Draft genome sequence of acteroides sedimenti strain YN3PY1.</title>
        <authorList>
            <person name="Yoshida N."/>
        </authorList>
    </citation>
    <scope>NUCLEOTIDE SEQUENCE [LARGE SCALE GENOMIC DNA]</scope>
    <source>
        <strain evidence="2 3">YN3PY1</strain>
    </source>
</reference>
<evidence type="ECO:0000313" key="2">
    <source>
        <dbReference type="EMBL" id="BEG99626.1"/>
    </source>
</evidence>
<accession>A0ABN6ZB46</accession>
<feature type="transmembrane region" description="Helical" evidence="1">
    <location>
        <begin position="152"/>
        <end position="173"/>
    </location>
</feature>
<dbReference type="PROSITE" id="PS51257">
    <property type="entry name" value="PROKAR_LIPOPROTEIN"/>
    <property type="match status" value="1"/>
</dbReference>